<dbReference type="Proteomes" id="UP000441523">
    <property type="component" value="Unassembled WGS sequence"/>
</dbReference>
<organism evidence="1 2">
    <name type="scientific">Methylobacterium planeticum</name>
    <dbReference type="NCBI Taxonomy" id="2615211"/>
    <lineage>
        <taxon>Bacteria</taxon>
        <taxon>Pseudomonadati</taxon>
        <taxon>Pseudomonadota</taxon>
        <taxon>Alphaproteobacteria</taxon>
        <taxon>Hyphomicrobiales</taxon>
        <taxon>Methylobacteriaceae</taxon>
        <taxon>Methylobacterium</taxon>
    </lineage>
</organism>
<proteinExistence type="predicted"/>
<dbReference type="RefSeq" id="WP_150964645.1">
    <property type="nucleotide sequence ID" value="NZ_VZZJ01000013.1"/>
</dbReference>
<protein>
    <submittedName>
        <fullName evidence="1">Uncharacterized protein</fullName>
    </submittedName>
</protein>
<reference evidence="1 2" key="1">
    <citation type="submission" date="2019-09" db="EMBL/GenBank/DDBJ databases">
        <title>YIM 132548 draft genome.</title>
        <authorList>
            <person name="Jiang L."/>
        </authorList>
    </citation>
    <scope>NUCLEOTIDE SEQUENCE [LARGE SCALE GENOMIC DNA]</scope>
    <source>
        <strain evidence="1 2">YIM 132548</strain>
    </source>
</reference>
<name>A0A6N6MQM6_9HYPH</name>
<dbReference type="AlphaFoldDB" id="A0A6N6MQM6"/>
<sequence>MDAATIAMNNEVVRIGAEQMLRQLRSEGLRYVLWVSGSARGSTIHLRIAGLTPDLARRIHNVLRGQGVALDVAGQAA</sequence>
<dbReference type="EMBL" id="VZZJ01000013">
    <property type="protein sequence ID" value="KAB1072453.1"/>
    <property type="molecule type" value="Genomic_DNA"/>
</dbReference>
<evidence type="ECO:0000313" key="1">
    <source>
        <dbReference type="EMBL" id="KAB1072453.1"/>
    </source>
</evidence>
<comment type="caution">
    <text evidence="1">The sequence shown here is derived from an EMBL/GenBank/DDBJ whole genome shotgun (WGS) entry which is preliminary data.</text>
</comment>
<evidence type="ECO:0000313" key="2">
    <source>
        <dbReference type="Proteomes" id="UP000441523"/>
    </source>
</evidence>
<keyword evidence="2" id="KW-1185">Reference proteome</keyword>
<accession>A0A6N6MQM6</accession>
<gene>
    <name evidence="1" type="ORF">F6X51_15795</name>
</gene>